<comment type="caution">
    <text evidence="3">The sequence shown here is derived from an EMBL/GenBank/DDBJ whole genome shotgun (WGS) entry which is preliminary data.</text>
</comment>
<dbReference type="InterPro" id="IPR050469">
    <property type="entry name" value="Diguanylate_Cyclase"/>
</dbReference>
<dbReference type="EMBL" id="JACHNB010000001">
    <property type="protein sequence ID" value="MBB4740532.1"/>
    <property type="molecule type" value="Genomic_DNA"/>
</dbReference>
<dbReference type="RefSeq" id="WP_185041116.1">
    <property type="nucleotide sequence ID" value="NZ_JACHNB010000001.1"/>
</dbReference>
<evidence type="ECO:0000256" key="1">
    <source>
        <dbReference type="SAM" id="Phobius"/>
    </source>
</evidence>
<feature type="domain" description="GGDEF" evidence="2">
    <location>
        <begin position="210"/>
        <end position="340"/>
    </location>
</feature>
<evidence type="ECO:0000313" key="4">
    <source>
        <dbReference type="Proteomes" id="UP000546162"/>
    </source>
</evidence>
<sequence>MKSVRHLVDRTRASDPAVLSGCTVGLLFVFGGVFTFFTLLFPTPPGFHPVAVISLATFAVIFGLVALTLPWARIPRLVRLAIGPGAMAVIAAHNIAAGLDAFRYGMLFFLVFIWLGLCEPRGTSVLMSPFILAAYLLPLLGHGASSSALSSTSYAVPLYLAVGEVLAWRSAGLRQVQERLQHLATHDPLTDLPNRAMFGRALDRARVDHSTISVLFLDLDGFKQINDRFGHAAGDDVLLGVAGVLRGLARTGSSDLPCRLAGDEFVMLLPNTELADARPVADRVVARLAALTGPDGNPLRGSVGVAGGRATESEQILAAADQAMYAAKRAGTGPVTVACAA</sequence>
<dbReference type="NCBIfam" id="TIGR00254">
    <property type="entry name" value="GGDEF"/>
    <property type="match status" value="1"/>
</dbReference>
<dbReference type="GO" id="GO:0052621">
    <property type="term" value="F:diguanylate cyclase activity"/>
    <property type="evidence" value="ECO:0007669"/>
    <property type="project" value="TreeGrafter"/>
</dbReference>
<dbReference type="InterPro" id="IPR000160">
    <property type="entry name" value="GGDEF_dom"/>
</dbReference>
<dbReference type="Pfam" id="PF00990">
    <property type="entry name" value="GGDEF"/>
    <property type="match status" value="1"/>
</dbReference>
<keyword evidence="1" id="KW-0472">Membrane</keyword>
<dbReference type="Gene3D" id="3.30.70.270">
    <property type="match status" value="1"/>
</dbReference>
<evidence type="ECO:0000313" key="3">
    <source>
        <dbReference type="EMBL" id="MBB4740532.1"/>
    </source>
</evidence>
<reference evidence="3 4" key="1">
    <citation type="submission" date="2020-08" db="EMBL/GenBank/DDBJ databases">
        <title>Sequencing the genomes of 1000 actinobacteria strains.</title>
        <authorList>
            <person name="Klenk H.-P."/>
        </authorList>
    </citation>
    <scope>NUCLEOTIDE SEQUENCE [LARGE SCALE GENOMIC DNA]</scope>
    <source>
        <strain evidence="3 4">DSM 45809</strain>
    </source>
</reference>
<dbReference type="CDD" id="cd01949">
    <property type="entry name" value="GGDEF"/>
    <property type="match status" value="1"/>
</dbReference>
<keyword evidence="1" id="KW-1133">Transmembrane helix</keyword>
<dbReference type="PANTHER" id="PTHR45138">
    <property type="entry name" value="REGULATORY COMPONENTS OF SENSORY TRANSDUCTION SYSTEM"/>
    <property type="match status" value="1"/>
</dbReference>
<name>A0A7W7GYF2_9ACTN</name>
<organism evidence="3 4">
    <name type="scientific">Actinoplanes octamycinicus</name>
    <dbReference type="NCBI Taxonomy" id="135948"/>
    <lineage>
        <taxon>Bacteria</taxon>
        <taxon>Bacillati</taxon>
        <taxon>Actinomycetota</taxon>
        <taxon>Actinomycetes</taxon>
        <taxon>Micromonosporales</taxon>
        <taxon>Micromonosporaceae</taxon>
        <taxon>Actinoplanes</taxon>
    </lineage>
</organism>
<feature type="transmembrane region" description="Helical" evidence="1">
    <location>
        <begin position="47"/>
        <end position="70"/>
    </location>
</feature>
<keyword evidence="4" id="KW-1185">Reference proteome</keyword>
<dbReference type="PROSITE" id="PS50887">
    <property type="entry name" value="GGDEF"/>
    <property type="match status" value="1"/>
</dbReference>
<dbReference type="GO" id="GO:0043709">
    <property type="term" value="P:cell adhesion involved in single-species biofilm formation"/>
    <property type="evidence" value="ECO:0007669"/>
    <property type="project" value="TreeGrafter"/>
</dbReference>
<feature type="transmembrane region" description="Helical" evidence="1">
    <location>
        <begin position="125"/>
        <end position="144"/>
    </location>
</feature>
<dbReference type="InterPro" id="IPR029787">
    <property type="entry name" value="Nucleotide_cyclase"/>
</dbReference>
<protein>
    <submittedName>
        <fullName evidence="3">Diguanylate cyclase (GGDEF)-like protein</fullName>
    </submittedName>
</protein>
<feature type="transmembrane region" description="Helical" evidence="1">
    <location>
        <begin position="77"/>
        <end position="95"/>
    </location>
</feature>
<dbReference type="SMART" id="SM00267">
    <property type="entry name" value="GGDEF"/>
    <property type="match status" value="1"/>
</dbReference>
<dbReference type="SUPFAM" id="SSF55073">
    <property type="entry name" value="Nucleotide cyclase"/>
    <property type="match status" value="1"/>
</dbReference>
<dbReference type="InterPro" id="IPR043128">
    <property type="entry name" value="Rev_trsase/Diguanyl_cyclase"/>
</dbReference>
<dbReference type="GO" id="GO:1902201">
    <property type="term" value="P:negative regulation of bacterial-type flagellum-dependent cell motility"/>
    <property type="evidence" value="ECO:0007669"/>
    <property type="project" value="TreeGrafter"/>
</dbReference>
<feature type="transmembrane region" description="Helical" evidence="1">
    <location>
        <begin position="21"/>
        <end position="41"/>
    </location>
</feature>
<dbReference type="Proteomes" id="UP000546162">
    <property type="component" value="Unassembled WGS sequence"/>
</dbReference>
<gene>
    <name evidence="3" type="ORF">BJY16_003991</name>
</gene>
<evidence type="ECO:0000259" key="2">
    <source>
        <dbReference type="PROSITE" id="PS50887"/>
    </source>
</evidence>
<feature type="transmembrane region" description="Helical" evidence="1">
    <location>
        <begin position="101"/>
        <end position="118"/>
    </location>
</feature>
<accession>A0A7W7GYF2</accession>
<proteinExistence type="predicted"/>
<dbReference type="GO" id="GO:0005886">
    <property type="term" value="C:plasma membrane"/>
    <property type="evidence" value="ECO:0007669"/>
    <property type="project" value="TreeGrafter"/>
</dbReference>
<dbReference type="AlphaFoldDB" id="A0A7W7GYF2"/>
<keyword evidence="1" id="KW-0812">Transmembrane</keyword>
<dbReference type="PANTHER" id="PTHR45138:SF9">
    <property type="entry name" value="DIGUANYLATE CYCLASE DGCM-RELATED"/>
    <property type="match status" value="1"/>
</dbReference>